<accession>A0A8B6EUV5</accession>
<evidence type="ECO:0000313" key="4">
    <source>
        <dbReference type="Proteomes" id="UP000596742"/>
    </source>
</evidence>
<keyword evidence="2" id="KW-1133">Transmembrane helix</keyword>
<evidence type="ECO:0000256" key="1">
    <source>
        <dbReference type="SAM" id="MobiDB-lite"/>
    </source>
</evidence>
<sequence length="165" mass="17885">MVIAPHQQIVHFPTSPPPPPPLLDSMRAGSRSCQPFQFYWMHAIFVLIITGVGLIFQCYRGLRQMYDDMQIPTLVINGPPAPLLPVNIGPPAPLPSVINGPPVPLPPVIIGPPAPLLPVINGPPAALPPVLNGAPAPRPQAPPRRSNRLKNKPVYHNMYRGVQID</sequence>
<keyword evidence="2" id="KW-0472">Membrane</keyword>
<comment type="caution">
    <text evidence="3">The sequence shown here is derived from an EMBL/GenBank/DDBJ whole genome shotgun (WGS) entry which is preliminary data.</text>
</comment>
<keyword evidence="4" id="KW-1185">Reference proteome</keyword>
<dbReference type="AlphaFoldDB" id="A0A8B6EUV5"/>
<reference evidence="3" key="1">
    <citation type="submission" date="2018-11" db="EMBL/GenBank/DDBJ databases">
        <authorList>
            <person name="Alioto T."/>
            <person name="Alioto T."/>
        </authorList>
    </citation>
    <scope>NUCLEOTIDE SEQUENCE</scope>
</reference>
<proteinExistence type="predicted"/>
<organism evidence="3 4">
    <name type="scientific">Mytilus galloprovincialis</name>
    <name type="common">Mediterranean mussel</name>
    <dbReference type="NCBI Taxonomy" id="29158"/>
    <lineage>
        <taxon>Eukaryota</taxon>
        <taxon>Metazoa</taxon>
        <taxon>Spiralia</taxon>
        <taxon>Lophotrochozoa</taxon>
        <taxon>Mollusca</taxon>
        <taxon>Bivalvia</taxon>
        <taxon>Autobranchia</taxon>
        <taxon>Pteriomorphia</taxon>
        <taxon>Mytilida</taxon>
        <taxon>Mytiloidea</taxon>
        <taxon>Mytilidae</taxon>
        <taxon>Mytilinae</taxon>
        <taxon>Mytilus</taxon>
    </lineage>
</organism>
<evidence type="ECO:0000256" key="2">
    <source>
        <dbReference type="SAM" id="Phobius"/>
    </source>
</evidence>
<name>A0A8B6EUV5_MYTGA</name>
<keyword evidence="2" id="KW-0812">Transmembrane</keyword>
<evidence type="ECO:0000313" key="3">
    <source>
        <dbReference type="EMBL" id="VDI39453.1"/>
    </source>
</evidence>
<feature type="region of interest" description="Disordered" evidence="1">
    <location>
        <begin position="131"/>
        <end position="150"/>
    </location>
</feature>
<dbReference type="EMBL" id="UYJE01005689">
    <property type="protein sequence ID" value="VDI39453.1"/>
    <property type="molecule type" value="Genomic_DNA"/>
</dbReference>
<feature type="transmembrane region" description="Helical" evidence="2">
    <location>
        <begin position="39"/>
        <end position="59"/>
    </location>
</feature>
<protein>
    <submittedName>
        <fullName evidence="3">Uncharacterized protein</fullName>
    </submittedName>
</protein>
<dbReference type="OrthoDB" id="6211974at2759"/>
<dbReference type="Proteomes" id="UP000596742">
    <property type="component" value="Unassembled WGS sequence"/>
</dbReference>
<gene>
    <name evidence="3" type="ORF">MGAL_10B075936</name>
</gene>